<gene>
    <name evidence="2" type="ORF">J8TS2_12440</name>
</gene>
<evidence type="ECO:0000313" key="3">
    <source>
        <dbReference type="Proteomes" id="UP000679950"/>
    </source>
</evidence>
<evidence type="ECO:0000256" key="1">
    <source>
        <dbReference type="SAM" id="Coils"/>
    </source>
</evidence>
<dbReference type="Proteomes" id="UP000679950">
    <property type="component" value="Unassembled WGS sequence"/>
</dbReference>
<dbReference type="EMBL" id="BORB01000008">
    <property type="protein sequence ID" value="GIN56925.1"/>
    <property type="molecule type" value="Genomic_DNA"/>
</dbReference>
<sequence length="268" mass="31801">MGLFMNEEQHPELFKNPEDVQAKNQGSYQYNEWTEFLIEQKRANEELNQAFLTLQQLHQRQDRKQAQRWSEMGGQIEELREINFQREAFEKFALELLEKLEGQQRNGVEVEAERNREIFDRINVIDLSNQEIIQRLDQLGVTEEKMVTQVEETQGKLSQQLLELREEAMNKIVEQETKQQIMDKQMEKHDAHHQEVIERLEKQEAISEKVMREIQHIRSVLFERASFLAEKIEHGYKLTSAYFQKFVQGADSTAFDGEKEKVESGSKR</sequence>
<dbReference type="RefSeq" id="WP_212965830.1">
    <property type="nucleotide sequence ID" value="NZ_BORB01000008.1"/>
</dbReference>
<comment type="caution">
    <text evidence="2">The sequence shown here is derived from an EMBL/GenBank/DDBJ whole genome shotgun (WGS) entry which is preliminary data.</text>
</comment>
<accession>A0ABQ4KG26</accession>
<name>A0ABQ4KG26_9BACI</name>
<evidence type="ECO:0000313" key="2">
    <source>
        <dbReference type="EMBL" id="GIN56925.1"/>
    </source>
</evidence>
<reference evidence="2 3" key="1">
    <citation type="submission" date="2021-03" db="EMBL/GenBank/DDBJ databases">
        <title>Antimicrobial resistance genes in bacteria isolated from Japanese honey, and their potential for conferring macrolide and lincosamide resistance in the American foulbrood pathogen Paenibacillus larvae.</title>
        <authorList>
            <person name="Okamoto M."/>
            <person name="Kumagai M."/>
            <person name="Kanamori H."/>
            <person name="Takamatsu D."/>
        </authorList>
    </citation>
    <scope>NUCLEOTIDE SEQUENCE [LARGE SCALE GENOMIC DNA]</scope>
    <source>
        <strain evidence="2 3">J8TS2</strain>
    </source>
</reference>
<organism evidence="2 3">
    <name type="scientific">Lederbergia ruris</name>
    <dbReference type="NCBI Taxonomy" id="217495"/>
    <lineage>
        <taxon>Bacteria</taxon>
        <taxon>Bacillati</taxon>
        <taxon>Bacillota</taxon>
        <taxon>Bacilli</taxon>
        <taxon>Bacillales</taxon>
        <taxon>Bacillaceae</taxon>
        <taxon>Lederbergia</taxon>
    </lineage>
</organism>
<keyword evidence="3" id="KW-1185">Reference proteome</keyword>
<protein>
    <submittedName>
        <fullName evidence="2">Uncharacterized protein</fullName>
    </submittedName>
</protein>
<proteinExistence type="predicted"/>
<keyword evidence="1" id="KW-0175">Coiled coil</keyword>
<feature type="coiled-coil region" evidence="1">
    <location>
        <begin position="147"/>
        <end position="178"/>
    </location>
</feature>